<evidence type="ECO:0000256" key="1">
    <source>
        <dbReference type="ARBA" id="ARBA00004196"/>
    </source>
</evidence>
<dbReference type="GO" id="GO:0030313">
    <property type="term" value="C:cell envelope"/>
    <property type="evidence" value="ECO:0007669"/>
    <property type="project" value="UniProtKB-SubCell"/>
</dbReference>
<dbReference type="InterPro" id="IPR013378">
    <property type="entry name" value="InlB-like_B-rpt"/>
</dbReference>
<evidence type="ECO:0000313" key="2">
    <source>
        <dbReference type="EMBL" id="RGM75460.1"/>
    </source>
</evidence>
<gene>
    <name evidence="2" type="ORF">DXB99_02750</name>
</gene>
<evidence type="ECO:0000313" key="3">
    <source>
        <dbReference type="Proteomes" id="UP000260758"/>
    </source>
</evidence>
<reference evidence="2 3" key="1">
    <citation type="submission" date="2018-08" db="EMBL/GenBank/DDBJ databases">
        <title>A genome reference for cultivated species of the human gut microbiota.</title>
        <authorList>
            <person name="Zou Y."/>
            <person name="Xue W."/>
            <person name="Luo G."/>
        </authorList>
    </citation>
    <scope>NUCLEOTIDE SEQUENCE [LARGE SCALE GENOMIC DNA]</scope>
    <source>
        <strain evidence="2 3">OM07-13</strain>
    </source>
</reference>
<dbReference type="EMBL" id="QSTP01000001">
    <property type="protein sequence ID" value="RGM75460.1"/>
    <property type="molecule type" value="Genomic_DNA"/>
</dbReference>
<dbReference type="Proteomes" id="UP000260758">
    <property type="component" value="Unassembled WGS sequence"/>
</dbReference>
<sequence>MKNRLNNINLIKKIMIGLMLICFCVVGINTYNIDTVYAKAPQLKTKTFWVNSNQPVTISFLQNNDKKNETQPGWHQGGTINCYSETSTKSEYAYQYKIVMDKVDVTHYTPYIRVQAKNSATYRPNGTLNISSASDYQYGQDGMNRGGNQCHNLKTYYNNDEMQVYIGLGFNKSRLAVNFATMYDYNWHMSFDSNGGTECKSISGKYGTAATLPASTRNGYTFNGWSGSIGNSLKGTTSNITWTGWNDYYITMTAQWTPNDYYATFTAPKPATANSGISVSGSMDKQKFTYDAENQHLNSNQFSLTGYKFVQWHRKDNESRKIQDNGDIYNENNGKDFTLVAEWTPKIFDVTANNQGGEGGFGTIYEKYDTGYYMTSNCTTKATKLVTPTRIGYEFKGYYTGQNGKGTKLINADGSVNDNSTTNHLFASSSVVYANWEPCKYTVTLNKNGGTNGTDTIVEKYNTNFYTDKTCTTVCSYITVPTRANYIFKGYSTEKNNPVENNSLAKGNTIITSDGKITCGNTDFTADTTLYAIWVPKDYKVGLNADTISGVEVPSKGTKEYFEKYSLYNYVNQPEAIASASNTMSYSFGNYTGQWKSFTAPYDGEYTFTSNGKSTTYHLKENETIKVYVR</sequence>
<dbReference type="AlphaFoldDB" id="A0A3E4YL79"/>
<comment type="subcellular location">
    <subcellularLocation>
        <location evidence="1">Cell envelope</location>
    </subcellularLocation>
</comment>
<organism evidence="2 3">
    <name type="scientific">Agathobacter rectalis</name>
    <dbReference type="NCBI Taxonomy" id="39491"/>
    <lineage>
        <taxon>Bacteria</taxon>
        <taxon>Bacillati</taxon>
        <taxon>Bacillota</taxon>
        <taxon>Clostridia</taxon>
        <taxon>Lachnospirales</taxon>
        <taxon>Lachnospiraceae</taxon>
        <taxon>Agathobacter</taxon>
    </lineage>
</organism>
<proteinExistence type="predicted"/>
<accession>A0A3E4YL79</accession>
<dbReference type="Pfam" id="PF09479">
    <property type="entry name" value="Flg_new"/>
    <property type="match status" value="3"/>
</dbReference>
<dbReference type="InterPro" id="IPR042229">
    <property type="entry name" value="Listeria/Bacterioides_rpt_sf"/>
</dbReference>
<evidence type="ECO:0008006" key="4">
    <source>
        <dbReference type="Google" id="ProtNLM"/>
    </source>
</evidence>
<protein>
    <recommendedName>
        <fullName evidence="4">Bacterial repeat domain-containing protein</fullName>
    </recommendedName>
</protein>
<name>A0A3E4YL79_9FIRM</name>
<comment type="caution">
    <text evidence="2">The sequence shown here is derived from an EMBL/GenBank/DDBJ whole genome shotgun (WGS) entry which is preliminary data.</text>
</comment>
<dbReference type="RefSeq" id="WP_117718218.1">
    <property type="nucleotide sequence ID" value="NZ_QSTP01000001.1"/>
</dbReference>
<dbReference type="Gene3D" id="2.60.40.4270">
    <property type="entry name" value="Listeria-Bacteroides repeat domain"/>
    <property type="match status" value="3"/>
</dbReference>